<dbReference type="Pfam" id="PF07814">
    <property type="entry name" value="WAPL"/>
    <property type="match status" value="1"/>
</dbReference>
<feature type="domain" description="Wings apart-like protein C-terminal" evidence="2">
    <location>
        <begin position="427"/>
        <end position="762"/>
    </location>
</feature>
<accession>A0AAN6E5Q7</accession>
<dbReference type="InterPro" id="IPR016024">
    <property type="entry name" value="ARM-type_fold"/>
</dbReference>
<dbReference type="EMBL" id="MU404350">
    <property type="protein sequence ID" value="KAI1617937.1"/>
    <property type="molecule type" value="Genomic_DNA"/>
</dbReference>
<organism evidence="3 4">
    <name type="scientific">Exophiala viscosa</name>
    <dbReference type="NCBI Taxonomy" id="2486360"/>
    <lineage>
        <taxon>Eukaryota</taxon>
        <taxon>Fungi</taxon>
        <taxon>Dikarya</taxon>
        <taxon>Ascomycota</taxon>
        <taxon>Pezizomycotina</taxon>
        <taxon>Eurotiomycetes</taxon>
        <taxon>Chaetothyriomycetidae</taxon>
        <taxon>Chaetothyriales</taxon>
        <taxon>Herpotrichiellaceae</taxon>
        <taxon>Exophiala</taxon>
    </lineage>
</organism>
<feature type="compositionally biased region" description="Polar residues" evidence="1">
    <location>
        <begin position="336"/>
        <end position="350"/>
    </location>
</feature>
<feature type="compositionally biased region" description="Basic and acidic residues" evidence="1">
    <location>
        <begin position="73"/>
        <end position="82"/>
    </location>
</feature>
<feature type="compositionally biased region" description="Polar residues" evidence="1">
    <location>
        <begin position="281"/>
        <end position="290"/>
    </location>
</feature>
<dbReference type="InterPro" id="IPR011989">
    <property type="entry name" value="ARM-like"/>
</dbReference>
<feature type="compositionally biased region" description="Pro residues" evidence="1">
    <location>
        <begin position="353"/>
        <end position="362"/>
    </location>
</feature>
<evidence type="ECO:0000259" key="2">
    <source>
        <dbReference type="Pfam" id="PF07814"/>
    </source>
</evidence>
<proteinExistence type="predicted"/>
<sequence length="884" mass="96834">MEIPAARRRPNTYGKGARKVLVHDLFDVGTLSSFRPVERTATPTVSLDHRHHVQDADNTLPRLQAQKSVLFSGREHSNEHASSKQPMARSSSPSGTSNTSVFDVKSDDEQSTKPMVKRPLKKRKVTPVVTDLEPAMTRVHLGHEREVSNTSDVDVMKKKPQATTVGGLRNPRLQSRSNTNTLVNGASNQKLVKLQKTTNILKKREDTTLPMINKSATVVTAPSKALRMSDGSSVHMSDESDASQLSRQSTPKRKRVAPEQDTYDMPSPSQLQIRPLELTIDNITESSRNSSSDEEMTEPSPIVPNPSRGRTRLIDRLDAPPSRSIERTASRPTLGRSVSGSNSPRKTQAEIQKPPPVVPNIGPPARQRATYARQRSHLSDMVDSLEATANSGPSSQQSFSQPMSFTAISSQLELENDDSDDAETFSQIKSIHELRRGGAISKFDLDIQSMLEDVESDPKSLRIPGLLQLSGRLKDPAFSRHFQESSNLQRFADCAKHDLNKVSAVLIVQIFQSLVSGGQCSPKTLLQILSGLYRLSPDLCSETRPLSKLAKDRSENLTKALVRDVADLHERQLEISGQGQGAASLLFLGVINNTLRTLIRLEESIPPMPRALLKEILASFNRKQADMLVASANIEGLESLQVLLSLLEIACANHELTEPTLSMSRISILGQSIAGVMTVARQARPEIQHSCLRLIVSLSNNQPRVCEAMADGQLIATVFQVVDDHFLTLAALAAMEKEFDNAQLESIILAVGCLLNLAECADAARERILAKETNGRSLIDRLIDIFNGHVDQTSEALTIDQSQILVAFGYISALLCTLCLNTRACKHISDHIRGDGLSQLFSAANTFLDHLRTVEEALGDDGGSSSGFTARFSAVLDALKQQND</sequence>
<gene>
    <name evidence="3" type="ORF">EDD36DRAFT_17445</name>
</gene>
<dbReference type="Proteomes" id="UP001203852">
    <property type="component" value="Unassembled WGS sequence"/>
</dbReference>
<dbReference type="Gene3D" id="1.25.10.10">
    <property type="entry name" value="Leucine-rich Repeat Variant"/>
    <property type="match status" value="1"/>
</dbReference>
<evidence type="ECO:0000256" key="1">
    <source>
        <dbReference type="SAM" id="MobiDB-lite"/>
    </source>
</evidence>
<dbReference type="AlphaFoldDB" id="A0AAN6E5Q7"/>
<feature type="compositionally biased region" description="Basic and acidic residues" evidence="1">
    <location>
        <begin position="312"/>
        <end position="329"/>
    </location>
</feature>
<evidence type="ECO:0000313" key="4">
    <source>
        <dbReference type="Proteomes" id="UP001203852"/>
    </source>
</evidence>
<name>A0AAN6E5Q7_9EURO</name>
<feature type="region of interest" description="Disordered" evidence="1">
    <location>
        <begin position="223"/>
        <end position="364"/>
    </location>
</feature>
<feature type="compositionally biased region" description="Low complexity" evidence="1">
    <location>
        <begin position="90"/>
        <end position="100"/>
    </location>
</feature>
<feature type="region of interest" description="Disordered" evidence="1">
    <location>
        <begin position="73"/>
        <end position="124"/>
    </location>
</feature>
<comment type="caution">
    <text evidence="3">The sequence shown here is derived from an EMBL/GenBank/DDBJ whole genome shotgun (WGS) entry which is preliminary data.</text>
</comment>
<reference evidence="3" key="1">
    <citation type="journal article" date="2022" name="bioRxiv">
        <title>Deciphering the potential niche of two novel black yeast fungi from a biological soil crust based on their genomes, phenotypes, and melanin regulation.</title>
        <authorList>
            <consortium name="DOE Joint Genome Institute"/>
            <person name="Carr E.C."/>
            <person name="Barton Q."/>
            <person name="Grambo S."/>
            <person name="Sullivan M."/>
            <person name="Renfro C.M."/>
            <person name="Kuo A."/>
            <person name="Pangilinan J."/>
            <person name="Lipzen A."/>
            <person name="Keymanesh K."/>
            <person name="Savage E."/>
            <person name="Barry K."/>
            <person name="Grigoriev I.V."/>
            <person name="Riekhof W.R."/>
            <person name="Harris S.S."/>
        </authorList>
    </citation>
    <scope>NUCLEOTIDE SEQUENCE</scope>
    <source>
        <strain evidence="3">JF 03-4F</strain>
    </source>
</reference>
<protein>
    <recommendedName>
        <fullName evidence="2">Wings apart-like protein C-terminal domain-containing protein</fullName>
    </recommendedName>
</protein>
<keyword evidence="4" id="KW-1185">Reference proteome</keyword>
<dbReference type="SUPFAM" id="SSF48371">
    <property type="entry name" value="ARM repeat"/>
    <property type="match status" value="1"/>
</dbReference>
<feature type="region of interest" description="Disordered" evidence="1">
    <location>
        <begin position="42"/>
        <end position="61"/>
    </location>
</feature>
<dbReference type="InterPro" id="IPR022771">
    <property type="entry name" value="WAPL_C"/>
</dbReference>
<feature type="compositionally biased region" description="Basic residues" evidence="1">
    <location>
        <begin position="115"/>
        <end position="124"/>
    </location>
</feature>
<evidence type="ECO:0000313" key="3">
    <source>
        <dbReference type="EMBL" id="KAI1617937.1"/>
    </source>
</evidence>